<name>A0A8S5PI51_9CAUD</name>
<accession>A0A8S5PI51</accession>
<feature type="coiled-coil region" evidence="1">
    <location>
        <begin position="225"/>
        <end position="258"/>
    </location>
</feature>
<dbReference type="EMBL" id="BK015433">
    <property type="protein sequence ID" value="DAE06293.1"/>
    <property type="molecule type" value="Genomic_DNA"/>
</dbReference>
<evidence type="ECO:0008006" key="3">
    <source>
        <dbReference type="Google" id="ProtNLM"/>
    </source>
</evidence>
<dbReference type="InterPro" id="IPR009785">
    <property type="entry name" value="Prophage_Lj928_Orf309"/>
</dbReference>
<sequence length="333" mass="37839">MKEAEKINQLDNIEITFEPAKVAFSDFAAFEEGIEQAIARYGTFDLEVNSIEEVKQARTDLNKLSKSLEDRRKEIKGAINEPYAEFEKAYKAPYSKLKGLIDELKRQIDGYEENQKTLRKDTVRKWFAEKAAEGNLNPEVFEQYLDEYTKATQFKKDSFTLLKKTETELEAIVMDELNKQNQKDQDIAAISAQCANNGLGPATYIRAYESGLTLAEVLNSINKDIESAKLFKEQQEAKAKAEEERKAEIERLAQENAQAHIKAYDADTGEIIEGGANTLGQEKNAEQAKTDGNTAKYVTTIKFWLDLEQANAFKEWLDTHDIEFETVEGMKKA</sequence>
<reference evidence="2" key="1">
    <citation type="journal article" date="2021" name="Proc. Natl. Acad. Sci. U.S.A.">
        <title>A Catalog of Tens of Thousands of Viruses from Human Metagenomes Reveals Hidden Associations with Chronic Diseases.</title>
        <authorList>
            <person name="Tisza M.J."/>
            <person name="Buck C.B."/>
        </authorList>
    </citation>
    <scope>NUCLEOTIDE SEQUENCE</scope>
    <source>
        <strain evidence="2">CtQWG7</strain>
    </source>
</reference>
<keyword evidence="1" id="KW-0175">Coiled coil</keyword>
<feature type="coiled-coil region" evidence="1">
    <location>
        <begin position="51"/>
        <end position="121"/>
    </location>
</feature>
<proteinExistence type="predicted"/>
<evidence type="ECO:0000313" key="2">
    <source>
        <dbReference type="EMBL" id="DAE06293.1"/>
    </source>
</evidence>
<protein>
    <recommendedName>
        <fullName evidence="3">DUF1351 domain-containing protein</fullName>
    </recommendedName>
</protein>
<evidence type="ECO:0000256" key="1">
    <source>
        <dbReference type="SAM" id="Coils"/>
    </source>
</evidence>
<dbReference type="Pfam" id="PF07083">
    <property type="entry name" value="DUF1351"/>
    <property type="match status" value="1"/>
</dbReference>
<organism evidence="2">
    <name type="scientific">Siphoviridae sp. ctQWG7</name>
    <dbReference type="NCBI Taxonomy" id="2825493"/>
    <lineage>
        <taxon>Viruses</taxon>
        <taxon>Duplodnaviria</taxon>
        <taxon>Heunggongvirae</taxon>
        <taxon>Uroviricota</taxon>
        <taxon>Caudoviricetes</taxon>
    </lineage>
</organism>